<dbReference type="SUPFAM" id="SSF55729">
    <property type="entry name" value="Acyl-CoA N-acyltransferases (Nat)"/>
    <property type="match status" value="1"/>
</dbReference>
<comment type="caution">
    <text evidence="2">The sequence shown here is derived from an EMBL/GenBank/DDBJ whole genome shotgun (WGS) entry which is preliminary data.</text>
</comment>
<reference evidence="2 3" key="1">
    <citation type="journal article" date="2014" name="Int. J. Syst. Evol. Microbiol.">
        <title>Complete genome sequence of Corynebacterium casei LMG S-19264T (=DSM 44701T), isolated from a smear-ripened cheese.</title>
        <authorList>
            <consortium name="US DOE Joint Genome Institute (JGI-PGF)"/>
            <person name="Walter F."/>
            <person name="Albersmeier A."/>
            <person name="Kalinowski J."/>
            <person name="Ruckert C."/>
        </authorList>
    </citation>
    <scope>NUCLEOTIDE SEQUENCE [LARGE SCALE GENOMIC DNA]</scope>
    <source>
        <strain evidence="2 3">CGMCC 1.15295</strain>
    </source>
</reference>
<evidence type="ECO:0000313" key="3">
    <source>
        <dbReference type="Proteomes" id="UP000598120"/>
    </source>
</evidence>
<dbReference type="AlphaFoldDB" id="A0A8J2X9V6"/>
<name>A0A8J2X9V6_9FLAO</name>
<dbReference type="Proteomes" id="UP000598120">
    <property type="component" value="Unassembled WGS sequence"/>
</dbReference>
<dbReference type="GO" id="GO:0016747">
    <property type="term" value="F:acyltransferase activity, transferring groups other than amino-acyl groups"/>
    <property type="evidence" value="ECO:0007669"/>
    <property type="project" value="InterPro"/>
</dbReference>
<dbReference type="Pfam" id="PF00583">
    <property type="entry name" value="Acetyltransf_1"/>
    <property type="match status" value="1"/>
</dbReference>
<evidence type="ECO:0000259" key="1">
    <source>
        <dbReference type="PROSITE" id="PS51186"/>
    </source>
</evidence>
<dbReference type="PROSITE" id="PS51186">
    <property type="entry name" value="GNAT"/>
    <property type="match status" value="1"/>
</dbReference>
<dbReference type="EMBL" id="BMIC01000002">
    <property type="protein sequence ID" value="GFZ84772.1"/>
    <property type="molecule type" value="Genomic_DNA"/>
</dbReference>
<evidence type="ECO:0000313" key="2">
    <source>
        <dbReference type="EMBL" id="GFZ84772.1"/>
    </source>
</evidence>
<keyword evidence="3" id="KW-1185">Reference proteome</keyword>
<proteinExistence type="predicted"/>
<feature type="domain" description="N-acetyltransferase" evidence="1">
    <location>
        <begin position="10"/>
        <end position="178"/>
    </location>
</feature>
<dbReference type="InterPro" id="IPR016181">
    <property type="entry name" value="Acyl_CoA_acyltransferase"/>
</dbReference>
<sequence length="178" mass="21500">MKNIYKKYPLTIQNSTIEDIDNIFSLYRIATEYQKDKFPDNQWPEFDREMVMSEIKDSRQWKMVIDNKIACIWAITFNDPEIWEDRDTDPSIYIHRIATNPEFRGHKFVSQIVDWAKLYAKAKYKKYIRLDTCGYNTRLIEHYKNSGFNFLGIWKLKNYEGLPSHYHNADVCFFEIKL</sequence>
<accession>A0A8J2X9V6</accession>
<dbReference type="InterPro" id="IPR000182">
    <property type="entry name" value="GNAT_dom"/>
</dbReference>
<protein>
    <submittedName>
        <fullName evidence="2">N-acetyltransferase</fullName>
    </submittedName>
</protein>
<dbReference type="Gene3D" id="3.40.630.30">
    <property type="match status" value="1"/>
</dbReference>
<organism evidence="2 3">
    <name type="scientific">Aquaticitalea lipolytica</name>
    <dbReference type="NCBI Taxonomy" id="1247562"/>
    <lineage>
        <taxon>Bacteria</taxon>
        <taxon>Pseudomonadati</taxon>
        <taxon>Bacteroidota</taxon>
        <taxon>Flavobacteriia</taxon>
        <taxon>Flavobacteriales</taxon>
        <taxon>Flavobacteriaceae</taxon>
        <taxon>Aquaticitalea</taxon>
    </lineage>
</organism>
<gene>
    <name evidence="2" type="ORF">GCM10011531_14610</name>
</gene>